<dbReference type="Gene3D" id="1.10.530.10">
    <property type="match status" value="1"/>
</dbReference>
<accession>A0A7R8ZLZ4</accession>
<dbReference type="AlphaFoldDB" id="A0A7R8ZLZ4"/>
<dbReference type="InterPro" id="IPR008258">
    <property type="entry name" value="Transglycosylase_SLT_dom_1"/>
</dbReference>
<dbReference type="EMBL" id="OB661744">
    <property type="protein sequence ID" value="CAD7228888.1"/>
    <property type="molecule type" value="Genomic_DNA"/>
</dbReference>
<gene>
    <name evidence="1" type="ORF">CTOB1V02_LOCUS6766</name>
</gene>
<dbReference type="InterPro" id="IPR023346">
    <property type="entry name" value="Lysozyme-like_dom_sf"/>
</dbReference>
<protein>
    <submittedName>
        <fullName evidence="1">Uncharacterized protein</fullName>
    </submittedName>
</protein>
<evidence type="ECO:0000313" key="1">
    <source>
        <dbReference type="EMBL" id="CAD7228888.1"/>
    </source>
</evidence>
<dbReference type="PANTHER" id="PTHR37423:SF2">
    <property type="entry name" value="MEMBRANE-BOUND LYTIC MUREIN TRANSGLYCOSYLASE C"/>
    <property type="match status" value="1"/>
</dbReference>
<dbReference type="GO" id="GO:0000270">
    <property type="term" value="P:peptidoglycan metabolic process"/>
    <property type="evidence" value="ECO:0007669"/>
    <property type="project" value="InterPro"/>
</dbReference>
<dbReference type="InterPro" id="IPR000189">
    <property type="entry name" value="Transglyc_AS"/>
</dbReference>
<dbReference type="SUPFAM" id="SSF53955">
    <property type="entry name" value="Lysozyme-like"/>
    <property type="match status" value="1"/>
</dbReference>
<organism evidence="1">
    <name type="scientific">Cyprideis torosa</name>
    <dbReference type="NCBI Taxonomy" id="163714"/>
    <lineage>
        <taxon>Eukaryota</taxon>
        <taxon>Metazoa</taxon>
        <taxon>Ecdysozoa</taxon>
        <taxon>Arthropoda</taxon>
        <taxon>Crustacea</taxon>
        <taxon>Oligostraca</taxon>
        <taxon>Ostracoda</taxon>
        <taxon>Podocopa</taxon>
        <taxon>Podocopida</taxon>
        <taxon>Cytherocopina</taxon>
        <taxon>Cytheroidea</taxon>
        <taxon>Cytherideidae</taxon>
        <taxon>Cyprideis</taxon>
    </lineage>
</organism>
<proteinExistence type="predicted"/>
<dbReference type="OrthoDB" id="10062336at2759"/>
<name>A0A7R8ZLZ4_9CRUS</name>
<dbReference type="CDD" id="cd16896">
    <property type="entry name" value="LT_Slt70-like"/>
    <property type="match status" value="1"/>
</dbReference>
<dbReference type="GO" id="GO:0008933">
    <property type="term" value="F:peptidoglycan lytic transglycosylase activity"/>
    <property type="evidence" value="ECO:0007669"/>
    <property type="project" value="InterPro"/>
</dbReference>
<sequence>MDRTGQYVKFANRDEGIGRFVGTEPRACDPIQVSSIPPSAFDIPKYQRQPLTRLTTFEVDDFIQVAGAEYGVDPLLIHAIIKQESDYQPRAESIKGAKGLMQLMDATASDYGVIDAFDPEQNIVGGTAFLADLFSEFADIDLVLAAYNAGPQRVREITMLKRNLFLVLVIGIAGCNGVPVPSTTRATDLRVIYQDLNPTRPTSTAPSALRRDAFSAAPAVEYVAVRRVVDDYATSNGLRLIELPGDEIALDSVIMPPGAAPDSIESLTEVLGASSYVSSVVVDDASRAIRVIAQEGDDE</sequence>
<dbReference type="Pfam" id="PF01464">
    <property type="entry name" value="SLT"/>
    <property type="match status" value="1"/>
</dbReference>
<dbReference type="PANTHER" id="PTHR37423">
    <property type="entry name" value="SOLUBLE LYTIC MUREIN TRANSGLYCOSYLASE-RELATED"/>
    <property type="match status" value="1"/>
</dbReference>
<dbReference type="PROSITE" id="PS00922">
    <property type="entry name" value="TRANSGLYCOSYLASE"/>
    <property type="match status" value="1"/>
</dbReference>
<dbReference type="GO" id="GO:0016020">
    <property type="term" value="C:membrane"/>
    <property type="evidence" value="ECO:0007669"/>
    <property type="project" value="InterPro"/>
</dbReference>
<reference evidence="1" key="1">
    <citation type="submission" date="2020-11" db="EMBL/GenBank/DDBJ databases">
        <authorList>
            <person name="Tran Van P."/>
        </authorList>
    </citation>
    <scope>NUCLEOTIDE SEQUENCE</scope>
</reference>